<accession>A0A1D9Q7D0</accession>
<evidence type="ECO:0000256" key="1">
    <source>
        <dbReference type="SAM" id="MobiDB-lite"/>
    </source>
</evidence>
<evidence type="ECO:0000313" key="2">
    <source>
        <dbReference type="EMBL" id="APA10854.1"/>
    </source>
</evidence>
<dbReference type="EMBL" id="CP017820">
    <property type="protein sequence ID" value="APA10854.1"/>
    <property type="molecule type" value="Genomic_DNA"/>
</dbReference>
<reference evidence="3" key="1">
    <citation type="journal article" date="2017" name="Genome Biol. Evol.">
        <title>The complete genome sequence of the phytopathogenic fungus Sclerotinia sclerotiorum reveals insights into the genome architecture of broad host range pathogens.</title>
        <authorList>
            <person name="Derbyshire M."/>
            <person name="Denton-Giles M."/>
            <person name="Hegedus D."/>
            <person name="Seifbarghy S."/>
            <person name="Rollins J."/>
            <person name="van Kan J."/>
            <person name="Seidl M.F."/>
            <person name="Faino L."/>
            <person name="Mbengue M."/>
            <person name="Navaud O."/>
            <person name="Raffaele S."/>
            <person name="Hammond-Kosack K."/>
            <person name="Heard S."/>
            <person name="Oliver R."/>
        </authorList>
    </citation>
    <scope>NUCLEOTIDE SEQUENCE [LARGE SCALE GENOMIC DNA]</scope>
    <source>
        <strain evidence="3">ATCC 18683 / 1980 / Ss-1</strain>
    </source>
</reference>
<gene>
    <name evidence="2" type="ORF">sscle_07g056240</name>
</gene>
<feature type="region of interest" description="Disordered" evidence="1">
    <location>
        <begin position="1"/>
        <end position="38"/>
    </location>
</feature>
<feature type="compositionally biased region" description="Basic residues" evidence="1">
    <location>
        <begin position="1"/>
        <end position="28"/>
    </location>
</feature>
<dbReference type="AlphaFoldDB" id="A0A1D9Q7D0"/>
<proteinExistence type="predicted"/>
<protein>
    <submittedName>
        <fullName evidence="2">Uncharacterized protein</fullName>
    </submittedName>
</protein>
<evidence type="ECO:0000313" key="3">
    <source>
        <dbReference type="Proteomes" id="UP000177798"/>
    </source>
</evidence>
<dbReference type="Proteomes" id="UP000177798">
    <property type="component" value="Chromosome 7"/>
</dbReference>
<dbReference type="OrthoDB" id="3552352at2759"/>
<dbReference type="VEuPathDB" id="FungiDB:sscle_07g056240"/>
<organism evidence="2 3">
    <name type="scientific">Sclerotinia sclerotiorum (strain ATCC 18683 / 1980 / Ss-1)</name>
    <name type="common">White mold</name>
    <name type="synonym">Whetzelinia sclerotiorum</name>
    <dbReference type="NCBI Taxonomy" id="665079"/>
    <lineage>
        <taxon>Eukaryota</taxon>
        <taxon>Fungi</taxon>
        <taxon>Dikarya</taxon>
        <taxon>Ascomycota</taxon>
        <taxon>Pezizomycotina</taxon>
        <taxon>Leotiomycetes</taxon>
        <taxon>Helotiales</taxon>
        <taxon>Sclerotiniaceae</taxon>
        <taxon>Sclerotinia</taxon>
    </lineage>
</organism>
<name>A0A1D9Q7D0_SCLS1</name>
<sequence>MPRAKGTKVAKPKGAKPKGAKPKGAKPKVAKESKAASSDSVIDPNAQFYKLDAALLMDQLTETFSTDQIALILSVLKKKPDEISIQDYLNEFPHSIKAGESRINGVVDFGVFWERQYKRQCIVKNEMETQIGILKERLSFYQVDAQRIATDSSNENEVPNGLYPGPSDSRVVQTLDNPSEKRKISEVDTIPDDNNWMGTDVLSLEYSQNHVMIVSYLYQISEDRRFLQLNPTPAKCRELLELSWKALSYYIARYTDSKGAKYHSKETKYLMFLANKIIESIKTCVEISVEQYGTIAGREFLIETILTYSLCSFFNEGLTELQNLCVGSDEVTMIGFITKLLIGILRSIDWRSNNGLHKQIFEEILVN</sequence>